<protein>
    <recommendedName>
        <fullName evidence="4">Lipocalin-like domain-containing protein</fullName>
    </recommendedName>
</protein>
<dbReference type="Proteomes" id="UP000255036">
    <property type="component" value="Unassembled WGS sequence"/>
</dbReference>
<organism evidence="2 3">
    <name type="scientific">Anaerosacchariphilus polymeriproducens</name>
    <dbReference type="NCBI Taxonomy" id="1812858"/>
    <lineage>
        <taxon>Bacteria</taxon>
        <taxon>Bacillati</taxon>
        <taxon>Bacillota</taxon>
        <taxon>Clostridia</taxon>
        <taxon>Lachnospirales</taxon>
        <taxon>Lachnospiraceae</taxon>
        <taxon>Anaerosacchariphilus</taxon>
    </lineage>
</organism>
<evidence type="ECO:0000256" key="1">
    <source>
        <dbReference type="SAM" id="Phobius"/>
    </source>
</evidence>
<proteinExistence type="predicted"/>
<evidence type="ECO:0000313" key="3">
    <source>
        <dbReference type="Proteomes" id="UP000255036"/>
    </source>
</evidence>
<dbReference type="RefSeq" id="WP_115481608.1">
    <property type="nucleotide sequence ID" value="NZ_QRCT01000019.1"/>
</dbReference>
<evidence type="ECO:0000313" key="2">
    <source>
        <dbReference type="EMBL" id="RDU23739.1"/>
    </source>
</evidence>
<accession>A0A371AW23</accession>
<keyword evidence="1" id="KW-1133">Transmembrane helix</keyword>
<keyword evidence="1" id="KW-0472">Membrane</keyword>
<sequence length="149" mass="17038">MKRKELKFLFAGIFVSIGFMALLNCWLDKRAKKESFADGIESENNFIIGKWKATAVEVNGQRMKVNETTNSSLIITLKINNGYEATINYEGNTVIGNVIQKDNKYLIDTDEDAMIELKIDHDKLIVNIIKEPLAPKTDENFYWICERVG</sequence>
<name>A0A371AW23_9FIRM</name>
<dbReference type="EMBL" id="QRCT01000019">
    <property type="protein sequence ID" value="RDU23739.1"/>
    <property type="molecule type" value="Genomic_DNA"/>
</dbReference>
<feature type="transmembrane region" description="Helical" evidence="1">
    <location>
        <begin position="6"/>
        <end position="27"/>
    </location>
</feature>
<keyword evidence="1" id="KW-0812">Transmembrane</keyword>
<keyword evidence="3" id="KW-1185">Reference proteome</keyword>
<gene>
    <name evidence="2" type="ORF">DWV06_07730</name>
</gene>
<dbReference type="AlphaFoldDB" id="A0A371AW23"/>
<comment type="caution">
    <text evidence="2">The sequence shown here is derived from an EMBL/GenBank/DDBJ whole genome shotgun (WGS) entry which is preliminary data.</text>
</comment>
<evidence type="ECO:0008006" key="4">
    <source>
        <dbReference type="Google" id="ProtNLM"/>
    </source>
</evidence>
<reference evidence="2 3" key="1">
    <citation type="submission" date="2018-07" db="EMBL/GenBank/DDBJ databases">
        <title>Anaerosacharophilus polymeroproducens gen. nov. sp. nov., an anaerobic bacterium isolated from salt field.</title>
        <authorList>
            <person name="Kim W."/>
            <person name="Yang S.-H."/>
            <person name="Oh J."/>
            <person name="Lee J.-H."/>
            <person name="Kwon K.K."/>
        </authorList>
    </citation>
    <scope>NUCLEOTIDE SEQUENCE [LARGE SCALE GENOMIC DNA]</scope>
    <source>
        <strain evidence="2 3">MCWD5</strain>
    </source>
</reference>